<keyword evidence="4 13" id="KW-0732">Signal</keyword>
<evidence type="ECO:0000256" key="1">
    <source>
        <dbReference type="ARBA" id="ARBA00004479"/>
    </source>
</evidence>
<comment type="subcellular location">
    <subcellularLocation>
        <location evidence="1">Membrane</location>
        <topology evidence="1">Single-pass type I membrane protein</topology>
    </subcellularLocation>
</comment>
<keyword evidence="11" id="KW-0393">Immunoglobulin domain</keyword>
<keyword evidence="6 12" id="KW-1133">Transmembrane helix</keyword>
<dbReference type="InterPro" id="IPR007110">
    <property type="entry name" value="Ig-like_dom"/>
</dbReference>
<dbReference type="InterPro" id="IPR015631">
    <property type="entry name" value="CD2/SLAM_rcpt"/>
</dbReference>
<dbReference type="GO" id="GO:0045087">
    <property type="term" value="P:innate immune response"/>
    <property type="evidence" value="ECO:0007669"/>
    <property type="project" value="UniProtKB-KW"/>
</dbReference>
<evidence type="ECO:0000256" key="11">
    <source>
        <dbReference type="ARBA" id="ARBA00023319"/>
    </source>
</evidence>
<evidence type="ECO:0000256" key="4">
    <source>
        <dbReference type="ARBA" id="ARBA00022729"/>
    </source>
</evidence>
<proteinExistence type="predicted"/>
<keyword evidence="2" id="KW-0399">Innate immunity</keyword>
<dbReference type="CDD" id="cd16842">
    <property type="entry name" value="Ig_SLAM-like_N"/>
    <property type="match status" value="1"/>
</dbReference>
<name>A0ABD2DXB4_DAUMA</name>
<dbReference type="SUPFAM" id="SSF48726">
    <property type="entry name" value="Immunoglobulin"/>
    <property type="match status" value="2"/>
</dbReference>
<evidence type="ECO:0000256" key="12">
    <source>
        <dbReference type="SAM" id="Phobius"/>
    </source>
</evidence>
<accession>A0ABD2DXB4</accession>
<feature type="chain" id="PRO_5044822984" evidence="13">
    <location>
        <begin position="20"/>
        <end position="347"/>
    </location>
</feature>
<evidence type="ECO:0000256" key="9">
    <source>
        <dbReference type="ARBA" id="ARBA00023157"/>
    </source>
</evidence>
<feature type="domain" description="Ig-like" evidence="14">
    <location>
        <begin position="137"/>
        <end position="209"/>
    </location>
</feature>
<evidence type="ECO:0000313" key="15">
    <source>
        <dbReference type="EMBL" id="KAL2771438.1"/>
    </source>
</evidence>
<evidence type="ECO:0000256" key="8">
    <source>
        <dbReference type="ARBA" id="ARBA00023136"/>
    </source>
</evidence>
<dbReference type="PANTHER" id="PTHR12080">
    <property type="entry name" value="SIGNALING LYMPHOCYTIC ACTIVATION MOLECULE"/>
    <property type="match status" value="1"/>
</dbReference>
<dbReference type="Proteomes" id="UP001610411">
    <property type="component" value="Unassembled WGS sequence"/>
</dbReference>
<dbReference type="Gene3D" id="2.60.40.10">
    <property type="entry name" value="Immunoglobulins"/>
    <property type="match status" value="2"/>
</dbReference>
<evidence type="ECO:0000256" key="7">
    <source>
        <dbReference type="ARBA" id="ARBA00023130"/>
    </source>
</evidence>
<dbReference type="FunFam" id="2.60.40.10:FF:000470">
    <property type="entry name" value="SLAM family member 7"/>
    <property type="match status" value="1"/>
</dbReference>
<evidence type="ECO:0000259" key="14">
    <source>
        <dbReference type="PROSITE" id="PS50835"/>
    </source>
</evidence>
<evidence type="ECO:0000256" key="13">
    <source>
        <dbReference type="SAM" id="SignalP"/>
    </source>
</evidence>
<keyword evidence="7" id="KW-1064">Adaptive immunity</keyword>
<dbReference type="InterPro" id="IPR036179">
    <property type="entry name" value="Ig-like_dom_sf"/>
</dbReference>
<dbReference type="PROSITE" id="PS50835">
    <property type="entry name" value="IG_LIKE"/>
    <property type="match status" value="1"/>
</dbReference>
<evidence type="ECO:0000256" key="5">
    <source>
        <dbReference type="ARBA" id="ARBA00022859"/>
    </source>
</evidence>
<dbReference type="Pfam" id="PF13927">
    <property type="entry name" value="Ig_3"/>
    <property type="match status" value="1"/>
</dbReference>
<keyword evidence="9" id="KW-1015">Disulfide bond</keyword>
<protein>
    <submittedName>
        <fullName evidence="15">SLAM family member 5 isoform 1</fullName>
    </submittedName>
</protein>
<sequence>MAQHHLWILLLCLQSCPEAARRDADFLTVNGILGESVTFPLNIQESQQVGTITWTSGTSVAFVTPGDSGTAPKVIVTHSNYDERIHVLGQNYNLVINDLRMEDAGDYKADIRLSIKNYSYTTTKCYNLQVYRRLGKPKITQSLMTFVNSTCNVTLTCSVEKEEKNVTYSWSPLGKEGNVLQIFQTPEDHELTYTCTAWNPVSNNSDSISAQRLCADITMGFSTHRIRLLSVLAGFFLIVLILSSVFLFHLCKRRQGRIFPEGSYLKTFTNGPDALSKKTIYTYIMGSRDAQAAESRIYDEIPQSKVLPSKEEPVNMIYSIVQFSDKMGKTSTQDSKPLGTSSYEIVI</sequence>
<organism evidence="15 16">
    <name type="scientific">Daubentonia madagascariensis</name>
    <name type="common">Aye-aye</name>
    <name type="synonym">Sciurus madagascariensis</name>
    <dbReference type="NCBI Taxonomy" id="31869"/>
    <lineage>
        <taxon>Eukaryota</taxon>
        <taxon>Metazoa</taxon>
        <taxon>Chordata</taxon>
        <taxon>Craniata</taxon>
        <taxon>Vertebrata</taxon>
        <taxon>Euteleostomi</taxon>
        <taxon>Mammalia</taxon>
        <taxon>Eutheria</taxon>
        <taxon>Euarchontoglires</taxon>
        <taxon>Primates</taxon>
        <taxon>Strepsirrhini</taxon>
        <taxon>Chiromyiformes</taxon>
        <taxon>Daubentoniidae</taxon>
        <taxon>Daubentonia</taxon>
    </lineage>
</organism>
<evidence type="ECO:0000256" key="2">
    <source>
        <dbReference type="ARBA" id="ARBA00022588"/>
    </source>
</evidence>
<feature type="transmembrane region" description="Helical" evidence="12">
    <location>
        <begin position="228"/>
        <end position="250"/>
    </location>
</feature>
<evidence type="ECO:0000313" key="16">
    <source>
        <dbReference type="Proteomes" id="UP001610411"/>
    </source>
</evidence>
<dbReference type="CDD" id="cd00096">
    <property type="entry name" value="Ig"/>
    <property type="match status" value="1"/>
</dbReference>
<keyword evidence="10" id="KW-0325">Glycoprotein</keyword>
<dbReference type="SMART" id="SM00409">
    <property type="entry name" value="IG"/>
    <property type="match status" value="2"/>
</dbReference>
<evidence type="ECO:0000256" key="3">
    <source>
        <dbReference type="ARBA" id="ARBA00022692"/>
    </source>
</evidence>
<dbReference type="FunFam" id="2.60.40.10:FF:000820">
    <property type="entry name" value="SLAM family member 7"/>
    <property type="match status" value="1"/>
</dbReference>
<dbReference type="PANTHER" id="PTHR12080:SF103">
    <property type="entry name" value="SLAM FAMILY MEMBER 5"/>
    <property type="match status" value="1"/>
</dbReference>
<gene>
    <name evidence="15" type="ORF">WCI35_019666</name>
</gene>
<reference evidence="15 16" key="1">
    <citation type="journal article" date="2024" name="G3 (Bethesda)">
        <title>A hybrid genome assembly of the endangered aye-aye (Daubentonia madagascariensis).</title>
        <authorList>
            <person name="Versoza C.J."/>
            <person name="Pfeifer S.P."/>
        </authorList>
    </citation>
    <scope>NUCLEOTIDE SEQUENCE [LARGE SCALE GENOMIC DNA]</scope>
    <source>
        <strain evidence="15">6821</strain>
    </source>
</reference>
<keyword evidence="3 12" id="KW-0812">Transmembrane</keyword>
<keyword evidence="8 12" id="KW-0472">Membrane</keyword>
<comment type="caution">
    <text evidence="15">The sequence shown here is derived from an EMBL/GenBank/DDBJ whole genome shotgun (WGS) entry which is preliminary data.</text>
</comment>
<dbReference type="EMBL" id="JBFSEQ010000007">
    <property type="protein sequence ID" value="KAL2771438.1"/>
    <property type="molecule type" value="Genomic_DNA"/>
</dbReference>
<dbReference type="GO" id="GO:0016020">
    <property type="term" value="C:membrane"/>
    <property type="evidence" value="ECO:0007669"/>
    <property type="project" value="UniProtKB-SubCell"/>
</dbReference>
<keyword evidence="16" id="KW-1185">Reference proteome</keyword>
<evidence type="ECO:0000256" key="10">
    <source>
        <dbReference type="ARBA" id="ARBA00023180"/>
    </source>
</evidence>
<dbReference type="GO" id="GO:0002250">
    <property type="term" value="P:adaptive immune response"/>
    <property type="evidence" value="ECO:0007669"/>
    <property type="project" value="UniProtKB-KW"/>
</dbReference>
<dbReference type="InterPro" id="IPR003599">
    <property type="entry name" value="Ig_sub"/>
</dbReference>
<evidence type="ECO:0000256" key="6">
    <source>
        <dbReference type="ARBA" id="ARBA00022989"/>
    </source>
</evidence>
<feature type="signal peptide" evidence="13">
    <location>
        <begin position="1"/>
        <end position="19"/>
    </location>
</feature>
<dbReference type="InterPro" id="IPR013783">
    <property type="entry name" value="Ig-like_fold"/>
</dbReference>
<dbReference type="AlphaFoldDB" id="A0ABD2DXB4"/>
<keyword evidence="5" id="KW-0391">Immunity</keyword>